<dbReference type="PANTHER" id="PTHR30289">
    <property type="entry name" value="UNCHARACTERIZED PROTEIN YBCL-RELATED"/>
    <property type="match status" value="1"/>
</dbReference>
<dbReference type="STRING" id="204773.HEAR0250"/>
<reference evidence="2 3" key="1">
    <citation type="journal article" date="2007" name="PLoS Genet.">
        <title>A tale of two oxidation states: bacterial colonization of arsenic-rich environments.</title>
        <authorList>
            <person name="Muller D."/>
            <person name="Medigue C."/>
            <person name="Koechler S."/>
            <person name="Barbe V."/>
            <person name="Barakat M."/>
            <person name="Talla E."/>
            <person name="Bonnefoy V."/>
            <person name="Krin E."/>
            <person name="Arsene-Ploetze F."/>
            <person name="Carapito C."/>
            <person name="Chandler M."/>
            <person name="Cournoyer B."/>
            <person name="Cruveiller S."/>
            <person name="Dossat C."/>
            <person name="Duval S."/>
            <person name="Heymann M."/>
            <person name="Leize E."/>
            <person name="Lieutaud A."/>
            <person name="Lievremont D."/>
            <person name="Makita Y."/>
            <person name="Mangenot S."/>
            <person name="Nitschke W."/>
            <person name="Ortet P."/>
            <person name="Perdrial N."/>
            <person name="Schoepp B."/>
            <person name="Siguier N."/>
            <person name="Simeonova D.D."/>
            <person name="Rouy Z."/>
            <person name="Segurens B."/>
            <person name="Turlin E."/>
            <person name="Vallenet D."/>
            <person name="Van Dorsselaer A."/>
            <person name="Weiss S."/>
            <person name="Weissenbach J."/>
            <person name="Lett M.C."/>
            <person name="Danchin A."/>
            <person name="Bertin P.N."/>
        </authorList>
    </citation>
    <scope>NUCLEOTIDE SEQUENCE [LARGE SCALE GENOMIC DNA]</scope>
    <source>
        <strain evidence="3">ULPAs1</strain>
    </source>
</reference>
<dbReference type="KEGG" id="har:HEAR0250"/>
<dbReference type="HOGENOM" id="CLU_083918_0_0_4"/>
<dbReference type="Pfam" id="PF01161">
    <property type="entry name" value="PBP"/>
    <property type="match status" value="1"/>
</dbReference>
<dbReference type="InterPro" id="IPR005247">
    <property type="entry name" value="YbhB_YbcL/LppC-like"/>
</dbReference>
<organism evidence="2 3">
    <name type="scientific">Herminiimonas arsenicoxydans</name>
    <dbReference type="NCBI Taxonomy" id="204773"/>
    <lineage>
        <taxon>Bacteria</taxon>
        <taxon>Pseudomonadati</taxon>
        <taxon>Pseudomonadota</taxon>
        <taxon>Betaproteobacteria</taxon>
        <taxon>Burkholderiales</taxon>
        <taxon>Oxalobacteraceae</taxon>
        <taxon>Herminiimonas</taxon>
    </lineage>
</organism>
<gene>
    <name evidence="2" type="ordered locus">HEAR0250</name>
</gene>
<dbReference type="eggNOG" id="COG1881">
    <property type="taxonomic scope" value="Bacteria"/>
</dbReference>
<dbReference type="PANTHER" id="PTHR30289:SF1">
    <property type="entry name" value="PEBP (PHOSPHATIDYLETHANOLAMINE-BINDING PROTEIN) FAMILY PROTEIN"/>
    <property type="match status" value="1"/>
</dbReference>
<dbReference type="Gene3D" id="3.90.280.10">
    <property type="entry name" value="PEBP-like"/>
    <property type="match status" value="1"/>
</dbReference>
<dbReference type="CDD" id="cd00865">
    <property type="entry name" value="PEBP_bact_arch"/>
    <property type="match status" value="1"/>
</dbReference>
<dbReference type="InterPro" id="IPR008914">
    <property type="entry name" value="PEBP"/>
</dbReference>
<keyword evidence="3" id="KW-1185">Reference proteome</keyword>
<dbReference type="EMBL" id="CU207211">
    <property type="protein sequence ID" value="CAL60479.1"/>
    <property type="molecule type" value="Genomic_DNA"/>
</dbReference>
<evidence type="ECO:0000313" key="3">
    <source>
        <dbReference type="Proteomes" id="UP000006697"/>
    </source>
</evidence>
<feature type="region of interest" description="Disordered" evidence="1">
    <location>
        <begin position="103"/>
        <end position="125"/>
    </location>
</feature>
<proteinExistence type="predicted"/>
<dbReference type="InterPro" id="IPR036610">
    <property type="entry name" value="PEBP-like_sf"/>
</dbReference>
<protein>
    <submittedName>
        <fullName evidence="2">Phospholipid binding protein, possible toluene-induced</fullName>
    </submittedName>
</protein>
<accession>A4G1U2</accession>
<name>A4G1U2_HERAR</name>
<sequence>MMKLWSDTFKDGAAIPGACAFCVIDPVTHVALSANQNPHLAWSDVPAGTKSLALIVHDPDVPSRGDDVNQEGKTVPADLPRVDFFHWVLVDVPPDTTHIDAASFSDGVTPRGKSGPAISASPIDGAQINPRQGLNDYTGWFAQDAQMAGDYFGYDGPCPPWNDAIVHRYVFTLYALDIARLPLNGKFGGAQARDAVAGHVLAQASLCGWYGLNPAVSPTTK</sequence>
<evidence type="ECO:0000256" key="1">
    <source>
        <dbReference type="SAM" id="MobiDB-lite"/>
    </source>
</evidence>
<dbReference type="NCBIfam" id="TIGR00481">
    <property type="entry name" value="YbhB/YbcL family Raf kinase inhibitor-like protein"/>
    <property type="match status" value="1"/>
</dbReference>
<dbReference type="SUPFAM" id="SSF49777">
    <property type="entry name" value="PEBP-like"/>
    <property type="match status" value="1"/>
</dbReference>
<dbReference type="AlphaFoldDB" id="A4G1U2"/>
<dbReference type="Proteomes" id="UP000006697">
    <property type="component" value="Chromosome"/>
</dbReference>
<evidence type="ECO:0000313" key="2">
    <source>
        <dbReference type="EMBL" id="CAL60479.1"/>
    </source>
</evidence>